<gene>
    <name evidence="2" type="ORF">JKJ07_43300</name>
</gene>
<comment type="caution">
    <text evidence="2">The sequence shown here is derived from an EMBL/GenBank/DDBJ whole genome shotgun (WGS) entry which is preliminary data.</text>
</comment>
<organism evidence="2 3">
    <name type="scientific">Paractinoplanes lichenicola</name>
    <dbReference type="NCBI Taxonomy" id="2802976"/>
    <lineage>
        <taxon>Bacteria</taxon>
        <taxon>Bacillati</taxon>
        <taxon>Actinomycetota</taxon>
        <taxon>Actinomycetes</taxon>
        <taxon>Micromonosporales</taxon>
        <taxon>Micromonosporaceae</taxon>
        <taxon>Paractinoplanes</taxon>
    </lineage>
</organism>
<name>A0ABS1W366_9ACTN</name>
<dbReference type="RefSeq" id="WP_202997848.1">
    <property type="nucleotide sequence ID" value="NZ_JAENHO010000017.1"/>
</dbReference>
<dbReference type="InterPro" id="IPR011600">
    <property type="entry name" value="Pept_C14_caspase"/>
</dbReference>
<reference evidence="2 3" key="1">
    <citation type="submission" date="2021-01" db="EMBL/GenBank/DDBJ databases">
        <title>Actinoplanes sp. nov. LDG1-01 isolated from lichen.</title>
        <authorList>
            <person name="Saeng-In P."/>
            <person name="Phongsopitanun W."/>
            <person name="Kanchanasin P."/>
            <person name="Yuki M."/>
            <person name="Kudo T."/>
            <person name="Ohkuma M."/>
            <person name="Tanasupawat S."/>
        </authorList>
    </citation>
    <scope>NUCLEOTIDE SEQUENCE [LARGE SCALE GENOMIC DNA]</scope>
    <source>
        <strain evidence="2 3">LDG1-01</strain>
    </source>
</reference>
<evidence type="ECO:0000313" key="3">
    <source>
        <dbReference type="Proteomes" id="UP000598996"/>
    </source>
</evidence>
<dbReference type="Pfam" id="PF00656">
    <property type="entry name" value="Peptidase_C14"/>
    <property type="match status" value="1"/>
</dbReference>
<dbReference type="Proteomes" id="UP000598996">
    <property type="component" value="Unassembled WGS sequence"/>
</dbReference>
<evidence type="ECO:0000259" key="1">
    <source>
        <dbReference type="Pfam" id="PF00656"/>
    </source>
</evidence>
<dbReference type="Gene3D" id="3.40.50.1460">
    <property type="match status" value="1"/>
</dbReference>
<proteinExistence type="predicted"/>
<dbReference type="InterPro" id="IPR050452">
    <property type="entry name" value="Metacaspase"/>
</dbReference>
<sequence>MRNLYALLVGIDRYAAVPALSGCVRDVTDAREHLEATLAPGTDLVPLTLLNEQATRDAVVGAITSHLGQAGPDDVALFWFAGHGSDWPVPAWAKRIEPTGRLQSLVCADSRSGTVPDLWDKELSLLLDDVSDRAGHVAVVLDSCHSDGATRELLEREPAVRTRSVPPGAAPDLDHLRARLEARLAADRPAEHIVLAACQSTEAAEERTLGPGCHRRGVFTWSLLQAMRRLGPAATYNDLLLAARTEVELNACRQVPQARPRASQLLNQRFLGGAVTPSDREIRMRRSGSAWVIDAGAMHGLEAGDGLRIGVRGDPDRQADVVEVRASDSRVAPIAGWAPDPHRQYPVVVTAMPTPLTTVATGDEELRAALARSLDVRVLDDGIPDLRAHYADGELAVVDQSGEELLRRRYFVDEAAAAVEHIARWLRVWHRRNGVTALGSPVRVEVLDAGKRQILERDSSNEYVVQYDGGDPPEILIRLRNDSDRPLFCALLDLTSRFKVDPVLFPGYFVAARDVGECLDGRRIKAFLPPTVPVEPGASVKDRLKLFVAEAPFGVEPFVMPALAETLGVRGSYRDLGDAALPTGHDWTTDQVVIRIEVPR</sequence>
<dbReference type="PANTHER" id="PTHR48104:SF30">
    <property type="entry name" value="METACASPASE-1"/>
    <property type="match status" value="1"/>
</dbReference>
<dbReference type="InterPro" id="IPR029030">
    <property type="entry name" value="Caspase-like_dom_sf"/>
</dbReference>
<dbReference type="EMBL" id="JAENHO010000017">
    <property type="protein sequence ID" value="MBL7261132.1"/>
    <property type="molecule type" value="Genomic_DNA"/>
</dbReference>
<evidence type="ECO:0000313" key="2">
    <source>
        <dbReference type="EMBL" id="MBL7261132.1"/>
    </source>
</evidence>
<dbReference type="PANTHER" id="PTHR48104">
    <property type="entry name" value="METACASPASE-4"/>
    <property type="match status" value="1"/>
</dbReference>
<feature type="domain" description="Peptidase C14 caspase" evidence="1">
    <location>
        <begin position="5"/>
        <end position="258"/>
    </location>
</feature>
<protein>
    <submittedName>
        <fullName evidence="2">Caspase family protein</fullName>
    </submittedName>
</protein>
<dbReference type="SUPFAM" id="SSF52129">
    <property type="entry name" value="Caspase-like"/>
    <property type="match status" value="1"/>
</dbReference>
<keyword evidence="3" id="KW-1185">Reference proteome</keyword>
<accession>A0ABS1W366</accession>